<feature type="chain" id="PRO_5040484441" description="Phosphatidylglycerol/phosphatidylinositol transfer protein" evidence="8">
    <location>
        <begin position="20"/>
        <end position="146"/>
    </location>
</feature>
<dbReference type="Gene3D" id="2.70.220.10">
    <property type="entry name" value="Ganglioside GM2 activator"/>
    <property type="match status" value="1"/>
</dbReference>
<keyword evidence="11" id="KW-1185">Reference proteome</keyword>
<comment type="subunit">
    <text evidence="3">Monomer.</text>
</comment>
<evidence type="ECO:0000256" key="1">
    <source>
        <dbReference type="ARBA" id="ARBA00002053"/>
    </source>
</evidence>
<accession>A0A9P6MY29</accession>
<name>A0A9P6MY29_9FUNG</name>
<dbReference type="InterPro" id="IPR003172">
    <property type="entry name" value="ML_dom"/>
</dbReference>
<gene>
    <name evidence="10" type="primary">NPC2_2</name>
    <name evidence="10" type="ORF">BGZ80_008286</name>
</gene>
<evidence type="ECO:0000256" key="5">
    <source>
        <dbReference type="ARBA" id="ARBA00022448"/>
    </source>
</evidence>
<keyword evidence="6 8" id="KW-0732">Signal</keyword>
<organism evidence="10 11">
    <name type="scientific">Entomortierella chlamydospora</name>
    <dbReference type="NCBI Taxonomy" id="101097"/>
    <lineage>
        <taxon>Eukaryota</taxon>
        <taxon>Fungi</taxon>
        <taxon>Fungi incertae sedis</taxon>
        <taxon>Mucoromycota</taxon>
        <taxon>Mortierellomycotina</taxon>
        <taxon>Mortierellomycetes</taxon>
        <taxon>Mortierellales</taxon>
        <taxon>Mortierellaceae</taxon>
        <taxon>Entomortierella</taxon>
    </lineage>
</organism>
<dbReference type="Proteomes" id="UP000703661">
    <property type="component" value="Unassembled WGS sequence"/>
</dbReference>
<evidence type="ECO:0000313" key="10">
    <source>
        <dbReference type="EMBL" id="KAG0017444.1"/>
    </source>
</evidence>
<feature type="signal peptide" evidence="8">
    <location>
        <begin position="1"/>
        <end position="19"/>
    </location>
</feature>
<dbReference type="SMART" id="SM00737">
    <property type="entry name" value="ML"/>
    <property type="match status" value="1"/>
</dbReference>
<evidence type="ECO:0000256" key="4">
    <source>
        <dbReference type="ARBA" id="ARBA00016056"/>
    </source>
</evidence>
<evidence type="ECO:0000256" key="6">
    <source>
        <dbReference type="ARBA" id="ARBA00022729"/>
    </source>
</evidence>
<evidence type="ECO:0000256" key="7">
    <source>
        <dbReference type="ARBA" id="ARBA00023055"/>
    </source>
</evidence>
<dbReference type="GO" id="GO:0032934">
    <property type="term" value="F:sterol binding"/>
    <property type="evidence" value="ECO:0007669"/>
    <property type="project" value="InterPro"/>
</dbReference>
<dbReference type="OrthoDB" id="6409159at2759"/>
<evidence type="ECO:0000259" key="9">
    <source>
        <dbReference type="SMART" id="SM00737"/>
    </source>
</evidence>
<evidence type="ECO:0000313" key="11">
    <source>
        <dbReference type="Proteomes" id="UP000703661"/>
    </source>
</evidence>
<dbReference type="GO" id="GO:0015918">
    <property type="term" value="P:sterol transport"/>
    <property type="evidence" value="ECO:0007669"/>
    <property type="project" value="InterPro"/>
</dbReference>
<evidence type="ECO:0000256" key="2">
    <source>
        <dbReference type="ARBA" id="ARBA00006370"/>
    </source>
</evidence>
<evidence type="ECO:0000256" key="8">
    <source>
        <dbReference type="SAM" id="SignalP"/>
    </source>
</evidence>
<dbReference type="PANTHER" id="PTHR11306:SF0">
    <property type="entry name" value="PHOSPHATIDYLGLYCEROL_PHOSPHATIDYLINOSITOL TRANSFER PROTEIN"/>
    <property type="match status" value="1"/>
</dbReference>
<comment type="similarity">
    <text evidence="2">Belongs to the NPC2 family.</text>
</comment>
<dbReference type="InterPro" id="IPR036846">
    <property type="entry name" value="GM2-AP_sf"/>
</dbReference>
<comment type="function">
    <text evidence="1">Catalyzes the intermembrane transfer of phosphatidylglycerol and phosphatidylinositol.</text>
</comment>
<dbReference type="InterPro" id="IPR014756">
    <property type="entry name" value="Ig_E-set"/>
</dbReference>
<dbReference type="Pfam" id="PF02221">
    <property type="entry name" value="E1_DerP2_DerF2"/>
    <property type="match status" value="1"/>
</dbReference>
<evidence type="ECO:0000256" key="3">
    <source>
        <dbReference type="ARBA" id="ARBA00011245"/>
    </source>
</evidence>
<feature type="domain" description="MD-2-related lipid-recognition" evidence="9">
    <location>
        <begin position="21"/>
        <end position="142"/>
    </location>
</feature>
<protein>
    <recommendedName>
        <fullName evidence="4">Phosphatidylglycerol/phosphatidylinositol transfer protein</fullName>
    </recommendedName>
</protein>
<sequence length="146" mass="14771">MKFIASAVAAIALATTVSADFTSCGSPNDTLTLSNVSYTPNPPKVGQQVCITLNGTLSAPVTQGSNLTVTATYMGFNVYSGTSDLCADLANSTTPCPIGTNVTSVTECVNVPSVIPTNATFNLQANATSASGAQIFCISGNLTFSS</sequence>
<proteinExistence type="inferred from homology"/>
<keyword evidence="7" id="KW-0445">Lipid transport</keyword>
<dbReference type="SUPFAM" id="SSF81296">
    <property type="entry name" value="E set domains"/>
    <property type="match status" value="1"/>
</dbReference>
<comment type="caution">
    <text evidence="10">The sequence shown here is derived from an EMBL/GenBank/DDBJ whole genome shotgun (WGS) entry which is preliminary data.</text>
</comment>
<dbReference type="EMBL" id="JAAAID010000444">
    <property type="protein sequence ID" value="KAG0017444.1"/>
    <property type="molecule type" value="Genomic_DNA"/>
</dbReference>
<reference evidence="10" key="1">
    <citation type="journal article" date="2020" name="Fungal Divers.">
        <title>Resolving the Mortierellaceae phylogeny through synthesis of multi-gene phylogenetics and phylogenomics.</title>
        <authorList>
            <person name="Vandepol N."/>
            <person name="Liber J."/>
            <person name="Desiro A."/>
            <person name="Na H."/>
            <person name="Kennedy M."/>
            <person name="Barry K."/>
            <person name="Grigoriev I.V."/>
            <person name="Miller A.N."/>
            <person name="O'Donnell K."/>
            <person name="Stajich J.E."/>
            <person name="Bonito G."/>
        </authorList>
    </citation>
    <scope>NUCLEOTIDE SEQUENCE</scope>
    <source>
        <strain evidence="10">NRRL 2769</strain>
    </source>
</reference>
<dbReference type="AlphaFoldDB" id="A0A9P6MY29"/>
<keyword evidence="5" id="KW-0813">Transport</keyword>
<dbReference type="PANTHER" id="PTHR11306">
    <property type="entry name" value="NIEMANN PICK TYPE C2 PROTEIN NPC2-RELATED"/>
    <property type="match status" value="1"/>
</dbReference>
<dbReference type="InterPro" id="IPR039670">
    <property type="entry name" value="NPC2-like"/>
</dbReference>